<sequence length="147" mass="16478">MDNTIASNTTVINTFPKIGYFIILMTLGLVGSQLNDVTTIWNYAFLAPLCIMSFILLRVCWQQRVIFGDSKVSFVKMQQNSDFSLPTTLSLHYKDIDSVRLVGDHLFIHSAKGKVNFPLGPKSTLAKKLKQAFEAKGIEFEVNSCIL</sequence>
<proteinExistence type="predicted"/>
<evidence type="ECO:0000256" key="1">
    <source>
        <dbReference type="SAM" id="Phobius"/>
    </source>
</evidence>
<reference evidence="2" key="1">
    <citation type="submission" date="2022-01" db="EMBL/GenBank/DDBJ databases">
        <title>Whole genome-based taxonomy of the Shewanellaceae.</title>
        <authorList>
            <person name="Martin-Rodriguez A.J."/>
        </authorList>
    </citation>
    <scope>NUCLEOTIDE SEQUENCE</scope>
    <source>
        <strain evidence="2">KCTC 23973</strain>
    </source>
</reference>
<feature type="transmembrane region" description="Helical" evidence="1">
    <location>
        <begin position="40"/>
        <end position="61"/>
    </location>
</feature>
<keyword evidence="1" id="KW-1133">Transmembrane helix</keyword>
<dbReference type="RefSeq" id="WP_248950976.1">
    <property type="nucleotide sequence ID" value="NZ_JAKILB010000010.1"/>
</dbReference>
<name>A0A9X1ZDX7_9GAMM</name>
<dbReference type="AlphaFoldDB" id="A0A9X1ZDX7"/>
<gene>
    <name evidence="2" type="ORF">L2740_15235</name>
</gene>
<organism evidence="2 3">
    <name type="scientific">Shewanella pneumatophori</name>
    <dbReference type="NCBI Taxonomy" id="314092"/>
    <lineage>
        <taxon>Bacteria</taxon>
        <taxon>Pseudomonadati</taxon>
        <taxon>Pseudomonadota</taxon>
        <taxon>Gammaproteobacteria</taxon>
        <taxon>Alteromonadales</taxon>
        <taxon>Shewanellaceae</taxon>
        <taxon>Shewanella</taxon>
    </lineage>
</organism>
<accession>A0A9X1ZDX7</accession>
<keyword evidence="1" id="KW-0472">Membrane</keyword>
<comment type="caution">
    <text evidence="2">The sequence shown here is derived from an EMBL/GenBank/DDBJ whole genome shotgun (WGS) entry which is preliminary data.</text>
</comment>
<dbReference type="EMBL" id="JAKILB010000010">
    <property type="protein sequence ID" value="MCL1139898.1"/>
    <property type="molecule type" value="Genomic_DNA"/>
</dbReference>
<dbReference type="Proteomes" id="UP001139293">
    <property type="component" value="Unassembled WGS sequence"/>
</dbReference>
<keyword evidence="1" id="KW-0812">Transmembrane</keyword>
<evidence type="ECO:0000313" key="3">
    <source>
        <dbReference type="Proteomes" id="UP001139293"/>
    </source>
</evidence>
<keyword evidence="3" id="KW-1185">Reference proteome</keyword>
<feature type="transmembrane region" description="Helical" evidence="1">
    <location>
        <begin position="18"/>
        <end position="34"/>
    </location>
</feature>
<protein>
    <submittedName>
        <fullName evidence="2">Uncharacterized protein</fullName>
    </submittedName>
</protein>
<evidence type="ECO:0000313" key="2">
    <source>
        <dbReference type="EMBL" id="MCL1139898.1"/>
    </source>
</evidence>